<keyword evidence="3" id="KW-1185">Reference proteome</keyword>
<feature type="transmembrane region" description="Helical" evidence="1">
    <location>
        <begin position="51"/>
        <end position="70"/>
    </location>
</feature>
<organism evidence="2 3">
    <name type="scientific">Rarobacter faecitabidus</name>
    <dbReference type="NCBI Taxonomy" id="13243"/>
    <lineage>
        <taxon>Bacteria</taxon>
        <taxon>Bacillati</taxon>
        <taxon>Actinomycetota</taxon>
        <taxon>Actinomycetes</taxon>
        <taxon>Micrococcales</taxon>
        <taxon>Rarobacteraceae</taxon>
        <taxon>Rarobacter</taxon>
    </lineage>
</organism>
<keyword evidence="1" id="KW-0472">Membrane</keyword>
<dbReference type="RefSeq" id="WP_211349889.1">
    <property type="nucleotide sequence ID" value="NZ_BAAASV010000002.1"/>
</dbReference>
<dbReference type="AlphaFoldDB" id="A0A542ZDX0"/>
<sequence>MTTTESTALSDRVVSILRTAVPTLWGSAVVWLLALIPALESVRDALLSTGVRELVVGVAIVVWYALWRWLEPRMPDWLTRLVLGSARAPGYALLAGPVAEITDVDGRPVRVDSNGIPIVEDSGTAGDH</sequence>
<dbReference type="Proteomes" id="UP000315389">
    <property type="component" value="Unassembled WGS sequence"/>
</dbReference>
<evidence type="ECO:0000256" key="1">
    <source>
        <dbReference type="SAM" id="Phobius"/>
    </source>
</evidence>
<name>A0A542ZDX0_RARFA</name>
<evidence type="ECO:0000313" key="2">
    <source>
        <dbReference type="EMBL" id="TQL58518.1"/>
    </source>
</evidence>
<keyword evidence="1" id="KW-1133">Transmembrane helix</keyword>
<feature type="transmembrane region" description="Helical" evidence="1">
    <location>
        <begin position="20"/>
        <end position="39"/>
    </location>
</feature>
<evidence type="ECO:0000313" key="3">
    <source>
        <dbReference type="Proteomes" id="UP000315389"/>
    </source>
</evidence>
<dbReference type="EMBL" id="VFOS01000003">
    <property type="protein sequence ID" value="TQL58518.1"/>
    <property type="molecule type" value="Genomic_DNA"/>
</dbReference>
<accession>A0A542ZDX0</accession>
<proteinExistence type="predicted"/>
<keyword evidence="1" id="KW-0812">Transmembrane</keyword>
<reference evidence="2 3" key="1">
    <citation type="submission" date="2019-06" db="EMBL/GenBank/DDBJ databases">
        <title>Sequencing the genomes of 1000 actinobacteria strains.</title>
        <authorList>
            <person name="Klenk H.-P."/>
        </authorList>
    </citation>
    <scope>NUCLEOTIDE SEQUENCE [LARGE SCALE GENOMIC DNA]</scope>
    <source>
        <strain evidence="2 3">DSM 4813</strain>
    </source>
</reference>
<comment type="caution">
    <text evidence="2">The sequence shown here is derived from an EMBL/GenBank/DDBJ whole genome shotgun (WGS) entry which is preliminary data.</text>
</comment>
<gene>
    <name evidence="2" type="ORF">FB461_1933</name>
</gene>
<protein>
    <submittedName>
        <fullName evidence="2">Uncharacterized protein</fullName>
    </submittedName>
</protein>